<reference evidence="16" key="3">
    <citation type="submission" date="2025-09" db="UniProtKB">
        <authorList>
            <consortium name="Ensembl"/>
        </authorList>
    </citation>
    <scope>IDENTIFICATION</scope>
</reference>
<evidence type="ECO:0000256" key="11">
    <source>
        <dbReference type="ARBA" id="ARBA00034430"/>
    </source>
</evidence>
<dbReference type="PANTHER" id="PTHR11767">
    <property type="entry name" value="INWARD RECTIFIER POTASSIUM CHANNEL"/>
    <property type="match status" value="1"/>
</dbReference>
<dbReference type="InterPro" id="IPR013518">
    <property type="entry name" value="K_chnl_inward-rec_Kir_cyto"/>
</dbReference>
<evidence type="ECO:0000256" key="13">
    <source>
        <dbReference type="SAM" id="Phobius"/>
    </source>
</evidence>
<feature type="transmembrane region" description="Helical" evidence="13">
    <location>
        <begin position="135"/>
        <end position="160"/>
    </location>
</feature>
<keyword evidence="2 12" id="KW-0813">Transport</keyword>
<proteinExistence type="inferred from homology"/>
<dbReference type="SUPFAM" id="SSF81324">
    <property type="entry name" value="Voltage-gated potassium channels"/>
    <property type="match status" value="1"/>
</dbReference>
<dbReference type="PRINTS" id="PR01320">
    <property type="entry name" value="KIRCHANNEL"/>
</dbReference>
<dbReference type="GO" id="GO:0034702">
    <property type="term" value="C:monoatomic ion channel complex"/>
    <property type="evidence" value="ECO:0007669"/>
    <property type="project" value="UniProtKB-KW"/>
</dbReference>
<dbReference type="InterPro" id="IPR040445">
    <property type="entry name" value="Kir_TM"/>
</dbReference>
<evidence type="ECO:0000256" key="1">
    <source>
        <dbReference type="ARBA" id="ARBA00004141"/>
    </source>
</evidence>
<evidence type="ECO:0000256" key="12">
    <source>
        <dbReference type="RuleBase" id="RU003822"/>
    </source>
</evidence>
<keyword evidence="3 12" id="KW-0633">Potassium transport</keyword>
<keyword evidence="9 13" id="KW-0472">Membrane</keyword>
<sequence length="344" mass="38473">MSNTHTPLVPAPPRQRLVSKDGRCLVKIPTPCGKWRKWSTLRQDLWGLWLTLRWRWVFITFCGSFLLHWLLFAVLWYLLARANGDLAVPDHENPPPEHVLCVKHVTGFTAAFSFALETQLTIGYGTMFPNADCPVAIALLAVQMLLGLMLEAFITGAFVAKFSRPQKRSGGIVFSPKACVYEEKGQVCVAFRVCNQLGYPLQDVCVRAVLYEETEDQSLRQMVVDFLVDGLGLQTCPLFLSSLTFLHPLAPSSPLSSALQSTIHSRFELVVFLSASLETGSAYQKRTSYLLSDFQLKRRFTTETAIHSSEGHIFDTIPCEPLLPSDQQDKDCVVQIKGEGSECI</sequence>
<gene>
    <name evidence="16" type="primary">KCNJ13</name>
</gene>
<dbReference type="GO" id="GO:0005242">
    <property type="term" value="F:inward rectifier potassium channel activity"/>
    <property type="evidence" value="ECO:0007669"/>
    <property type="project" value="InterPro"/>
</dbReference>
<dbReference type="Gene3D" id="1.10.287.70">
    <property type="match status" value="1"/>
</dbReference>
<keyword evidence="4 12" id="KW-0812">Transmembrane</keyword>
<dbReference type="InterPro" id="IPR014756">
    <property type="entry name" value="Ig_E-set"/>
</dbReference>
<accession>A0AAY4D3P6</accession>
<name>A0AAY4D3P6_9TELE</name>
<dbReference type="GO" id="GO:0005886">
    <property type="term" value="C:plasma membrane"/>
    <property type="evidence" value="ECO:0007669"/>
    <property type="project" value="TreeGrafter"/>
</dbReference>
<reference evidence="16" key="2">
    <citation type="submission" date="2025-08" db="UniProtKB">
        <authorList>
            <consortium name="Ensembl"/>
        </authorList>
    </citation>
    <scope>IDENTIFICATION</scope>
</reference>
<organism evidence="16 17">
    <name type="scientific">Denticeps clupeoides</name>
    <name type="common">denticle herring</name>
    <dbReference type="NCBI Taxonomy" id="299321"/>
    <lineage>
        <taxon>Eukaryota</taxon>
        <taxon>Metazoa</taxon>
        <taxon>Chordata</taxon>
        <taxon>Craniata</taxon>
        <taxon>Vertebrata</taxon>
        <taxon>Euteleostomi</taxon>
        <taxon>Actinopterygii</taxon>
        <taxon>Neopterygii</taxon>
        <taxon>Teleostei</taxon>
        <taxon>Clupei</taxon>
        <taxon>Clupeiformes</taxon>
        <taxon>Denticipitoidei</taxon>
        <taxon>Denticipitidae</taxon>
        <taxon>Denticeps</taxon>
    </lineage>
</organism>
<evidence type="ECO:0000256" key="4">
    <source>
        <dbReference type="ARBA" id="ARBA00022692"/>
    </source>
</evidence>
<dbReference type="GeneTree" id="ENSGT01140000282491"/>
<evidence type="ECO:0000256" key="10">
    <source>
        <dbReference type="ARBA" id="ARBA00023303"/>
    </source>
</evidence>
<evidence type="ECO:0008006" key="18">
    <source>
        <dbReference type="Google" id="ProtNLM"/>
    </source>
</evidence>
<evidence type="ECO:0000256" key="9">
    <source>
        <dbReference type="ARBA" id="ARBA00023136"/>
    </source>
</evidence>
<evidence type="ECO:0000259" key="15">
    <source>
        <dbReference type="Pfam" id="PF17655"/>
    </source>
</evidence>
<comment type="similarity">
    <text evidence="12">Belongs to the inward rectifier-type potassium channel (TC 1.A.2.1) family.</text>
</comment>
<dbReference type="PANTHER" id="PTHR11767:SF3">
    <property type="entry name" value="INWARD RECTIFIER POTASSIUM CHANNEL 13"/>
    <property type="match status" value="1"/>
</dbReference>
<reference evidence="16 17" key="1">
    <citation type="submission" date="2020-06" db="EMBL/GenBank/DDBJ databases">
        <authorList>
            <consortium name="Wellcome Sanger Institute Data Sharing"/>
        </authorList>
    </citation>
    <scope>NUCLEOTIDE SEQUENCE [LARGE SCALE GENOMIC DNA]</scope>
</reference>
<evidence type="ECO:0000256" key="8">
    <source>
        <dbReference type="ARBA" id="ARBA00023065"/>
    </source>
</evidence>
<comment type="catalytic activity">
    <reaction evidence="11">
        <text>K(+)(in) = K(+)(out)</text>
        <dbReference type="Rhea" id="RHEA:29463"/>
        <dbReference type="ChEBI" id="CHEBI:29103"/>
    </reaction>
</comment>
<keyword evidence="8 12" id="KW-0406">Ion transport</keyword>
<evidence type="ECO:0000256" key="6">
    <source>
        <dbReference type="ARBA" id="ARBA00022958"/>
    </source>
</evidence>
<feature type="domain" description="Inward rectifier potassium channel C-terminal" evidence="15">
    <location>
        <begin position="172"/>
        <end position="307"/>
    </location>
</feature>
<keyword evidence="10 12" id="KW-0407">Ion channel</keyword>
<keyword evidence="6 12" id="KW-0630">Potassium</keyword>
<evidence type="ECO:0000313" key="16">
    <source>
        <dbReference type="Ensembl" id="ENSDCDP00010039724.1"/>
    </source>
</evidence>
<feature type="transmembrane region" description="Helical" evidence="13">
    <location>
        <begin position="56"/>
        <end position="79"/>
    </location>
</feature>
<dbReference type="GO" id="GO:1990573">
    <property type="term" value="P:potassium ion import across plasma membrane"/>
    <property type="evidence" value="ECO:0007669"/>
    <property type="project" value="TreeGrafter"/>
</dbReference>
<dbReference type="GO" id="GO:0007399">
    <property type="term" value="P:nervous system development"/>
    <property type="evidence" value="ECO:0007669"/>
    <property type="project" value="UniProtKB-ARBA"/>
</dbReference>
<dbReference type="RefSeq" id="XP_028818802.1">
    <property type="nucleotide sequence ID" value="XM_028962969.1"/>
</dbReference>
<evidence type="ECO:0000259" key="14">
    <source>
        <dbReference type="Pfam" id="PF01007"/>
    </source>
</evidence>
<comment type="subcellular location">
    <subcellularLocation>
        <location evidence="1 12">Membrane</location>
        <topology evidence="1 12">Multi-pass membrane protein</topology>
    </subcellularLocation>
</comment>
<evidence type="ECO:0000256" key="7">
    <source>
        <dbReference type="ARBA" id="ARBA00022989"/>
    </source>
</evidence>
<evidence type="ECO:0000256" key="2">
    <source>
        <dbReference type="ARBA" id="ARBA00022448"/>
    </source>
</evidence>
<dbReference type="AlphaFoldDB" id="A0AAY4D3P6"/>
<dbReference type="Pfam" id="PF17655">
    <property type="entry name" value="IRK_C"/>
    <property type="match status" value="1"/>
</dbReference>
<protein>
    <recommendedName>
        <fullName evidence="18">Inward rectifier potassium channel 7.2</fullName>
    </recommendedName>
</protein>
<dbReference type="GO" id="GO:0034765">
    <property type="term" value="P:regulation of monoatomic ion transmembrane transport"/>
    <property type="evidence" value="ECO:0007669"/>
    <property type="project" value="TreeGrafter"/>
</dbReference>
<dbReference type="GeneID" id="114769704"/>
<evidence type="ECO:0000256" key="5">
    <source>
        <dbReference type="ARBA" id="ARBA00022882"/>
    </source>
</evidence>
<dbReference type="InterPro" id="IPR041647">
    <property type="entry name" value="IRK_C"/>
</dbReference>
<dbReference type="Pfam" id="PF01007">
    <property type="entry name" value="IRK"/>
    <property type="match status" value="1"/>
</dbReference>
<evidence type="ECO:0000256" key="3">
    <source>
        <dbReference type="ARBA" id="ARBA00022538"/>
    </source>
</evidence>
<dbReference type="SUPFAM" id="SSF81296">
    <property type="entry name" value="E set domains"/>
    <property type="match status" value="1"/>
</dbReference>
<dbReference type="InterPro" id="IPR016449">
    <property type="entry name" value="K_chnl_inward-rec_Kir"/>
</dbReference>
<keyword evidence="5 12" id="KW-0851">Voltage-gated channel</keyword>
<evidence type="ECO:0000313" key="17">
    <source>
        <dbReference type="Proteomes" id="UP000694580"/>
    </source>
</evidence>
<feature type="domain" description="Potassium channel inwardly rectifying transmembrane" evidence="14">
    <location>
        <begin position="18"/>
        <end position="165"/>
    </location>
</feature>
<keyword evidence="7 13" id="KW-1133">Transmembrane helix</keyword>
<dbReference type="Ensembl" id="ENSDCDT00010049508.1">
    <property type="protein sequence ID" value="ENSDCDP00010039724.1"/>
    <property type="gene ID" value="ENSDCDG00010025486.1"/>
</dbReference>
<dbReference type="RefSeq" id="XP_028818801.1">
    <property type="nucleotide sequence ID" value="XM_028962968.1"/>
</dbReference>
<dbReference type="Gene3D" id="2.60.40.1400">
    <property type="entry name" value="G protein-activated inward rectifier potassium channel 1"/>
    <property type="match status" value="1"/>
</dbReference>
<keyword evidence="17" id="KW-1185">Reference proteome</keyword>
<dbReference type="Proteomes" id="UP000694580">
    <property type="component" value="Chromosome 19"/>
</dbReference>